<dbReference type="InterPro" id="IPR011335">
    <property type="entry name" value="Restrct_endonuc-II-like"/>
</dbReference>
<evidence type="ECO:0000313" key="7">
    <source>
        <dbReference type="EMBL" id="MVF04933.1"/>
    </source>
</evidence>
<keyword evidence="4 6" id="KW-0378">Hydrolase</keyword>
<dbReference type="GO" id="GO:0004519">
    <property type="term" value="F:endonuclease activity"/>
    <property type="evidence" value="ECO:0007669"/>
    <property type="project" value="UniProtKB-KW"/>
</dbReference>
<evidence type="ECO:0000256" key="4">
    <source>
        <dbReference type="ARBA" id="ARBA00022801"/>
    </source>
</evidence>
<sequence length="152" mass="18256">MDIVDRKTRSRMMSGIKGKDTQPELIIRRFLHVQGFRYRLHVSNMPGKPDIVLPRYRLCIFVHGCFWHRHDGCKYATIPKTRPKFWMKKFATNRQRDIQVKMRLHAAGWRVFEIWECGFRNRNEDSINWLPEYIRSDIAVLSWPDYVCSGDI</sequence>
<keyword evidence="5 6" id="KW-0234">DNA repair</keyword>
<comment type="function">
    <text evidence="6">May nick specific sequences that contain T:G mispairs resulting from m5C-deamination.</text>
</comment>
<reference evidence="7 8" key="1">
    <citation type="submission" date="2019-11" db="EMBL/GenBank/DDBJ databases">
        <title>Whole genome sequence of a plant growth promoting strain Serratia marcescens BTL07 isolated from the rhizoplane of Chili (Capsicum annuum).</title>
        <authorList>
            <person name="Dutta S."/>
            <person name="Khatun A."/>
            <person name="Gupta D.R."/>
            <person name="Surovy M.Z."/>
            <person name="Rahman M.M."/>
            <person name="Mahmud N.U."/>
            <person name="Emes R."/>
            <person name="Warry A."/>
            <person name="West H."/>
            <person name="Clarke M.L."/>
            <person name="Islam M.T."/>
        </authorList>
    </citation>
    <scope>NUCLEOTIDE SEQUENCE [LARGE SCALE GENOMIC DNA]</scope>
    <source>
        <strain evidence="7 8">BTL07</strain>
    </source>
</reference>
<evidence type="ECO:0000256" key="6">
    <source>
        <dbReference type="PIRNR" id="PIRNR018267"/>
    </source>
</evidence>
<accession>A0ABD6HRX9</accession>
<evidence type="ECO:0000256" key="3">
    <source>
        <dbReference type="ARBA" id="ARBA00022763"/>
    </source>
</evidence>
<proteinExistence type="inferred from homology"/>
<dbReference type="EMBL" id="WNKC01000003">
    <property type="protein sequence ID" value="MVF04933.1"/>
    <property type="molecule type" value="Genomic_DNA"/>
</dbReference>
<name>A0ABD6HRX9_SERMA</name>
<comment type="similarity">
    <text evidence="6">Belongs to the vsr family.</text>
</comment>
<evidence type="ECO:0000256" key="5">
    <source>
        <dbReference type="ARBA" id="ARBA00023204"/>
    </source>
</evidence>
<keyword evidence="1 6" id="KW-0540">Nuclease</keyword>
<dbReference type="NCBIfam" id="TIGR00632">
    <property type="entry name" value="vsr"/>
    <property type="match status" value="1"/>
</dbReference>
<dbReference type="Gene3D" id="3.40.960.10">
    <property type="entry name" value="VSR Endonuclease"/>
    <property type="match status" value="1"/>
</dbReference>
<dbReference type="GO" id="GO:0006298">
    <property type="term" value="P:mismatch repair"/>
    <property type="evidence" value="ECO:0007669"/>
    <property type="project" value="UniProtKB-UniRule"/>
</dbReference>
<keyword evidence="2 6" id="KW-0255">Endonuclease</keyword>
<evidence type="ECO:0000256" key="2">
    <source>
        <dbReference type="ARBA" id="ARBA00022759"/>
    </source>
</evidence>
<organism evidence="7 8">
    <name type="scientific">Serratia marcescens</name>
    <dbReference type="NCBI Taxonomy" id="615"/>
    <lineage>
        <taxon>Bacteria</taxon>
        <taxon>Pseudomonadati</taxon>
        <taxon>Pseudomonadota</taxon>
        <taxon>Gammaproteobacteria</taxon>
        <taxon>Enterobacterales</taxon>
        <taxon>Yersiniaceae</taxon>
        <taxon>Serratia</taxon>
    </lineage>
</organism>
<dbReference type="GO" id="GO:0016787">
    <property type="term" value="F:hydrolase activity"/>
    <property type="evidence" value="ECO:0007669"/>
    <property type="project" value="UniProtKB-KW"/>
</dbReference>
<evidence type="ECO:0000256" key="1">
    <source>
        <dbReference type="ARBA" id="ARBA00022722"/>
    </source>
</evidence>
<dbReference type="PIRSF" id="PIRSF018267">
    <property type="entry name" value="VSR_endonuc"/>
    <property type="match status" value="1"/>
</dbReference>
<dbReference type="Pfam" id="PF03852">
    <property type="entry name" value="Vsr"/>
    <property type="match status" value="1"/>
</dbReference>
<evidence type="ECO:0000313" key="8">
    <source>
        <dbReference type="Proteomes" id="UP000443014"/>
    </source>
</evidence>
<protein>
    <recommendedName>
        <fullName evidence="6">Very short patch repair endonuclease</fullName>
        <ecNumber evidence="6">3.1.-.-</ecNumber>
    </recommendedName>
</protein>
<dbReference type="SUPFAM" id="SSF52980">
    <property type="entry name" value="Restriction endonuclease-like"/>
    <property type="match status" value="1"/>
</dbReference>
<dbReference type="AlphaFoldDB" id="A0ABD6HRX9"/>
<keyword evidence="3 6" id="KW-0227">DNA damage</keyword>
<dbReference type="InterPro" id="IPR004603">
    <property type="entry name" value="DNA_mismatch_endonuc_vsr"/>
</dbReference>
<dbReference type="CDD" id="cd00221">
    <property type="entry name" value="Vsr"/>
    <property type="match status" value="1"/>
</dbReference>
<dbReference type="Proteomes" id="UP000443014">
    <property type="component" value="Unassembled WGS sequence"/>
</dbReference>
<dbReference type="EC" id="3.1.-.-" evidence="6"/>
<gene>
    <name evidence="7" type="primary">vsr</name>
    <name evidence="7" type="ORF">GMA22_16910</name>
</gene>
<comment type="caution">
    <text evidence="7">The sequence shown here is derived from an EMBL/GenBank/DDBJ whole genome shotgun (WGS) entry which is preliminary data.</text>
</comment>